<dbReference type="RefSeq" id="WP_311411326.1">
    <property type="nucleotide sequence ID" value="NZ_JAVRFL010000008.1"/>
</dbReference>
<evidence type="ECO:0008006" key="3">
    <source>
        <dbReference type="Google" id="ProtNLM"/>
    </source>
</evidence>
<protein>
    <recommendedName>
        <fullName evidence="3">Thioesterase domain-containing protein</fullName>
    </recommendedName>
</protein>
<evidence type="ECO:0000313" key="2">
    <source>
        <dbReference type="Proteomes" id="UP001180973"/>
    </source>
</evidence>
<organism evidence="1 2">
    <name type="scientific">Micromonospora reichwaldensis</name>
    <dbReference type="NCBI Taxonomy" id="3075516"/>
    <lineage>
        <taxon>Bacteria</taxon>
        <taxon>Bacillati</taxon>
        <taxon>Actinomycetota</taxon>
        <taxon>Actinomycetes</taxon>
        <taxon>Micromonosporales</taxon>
        <taxon>Micromonosporaceae</taxon>
        <taxon>Micromonospora</taxon>
    </lineage>
</organism>
<sequence length="268" mass="27684">MMTPSPWRLLADGSAGVILTVAFEARRGDPGFAELAPHLTGYRVLEAVPPATTVTEVTEPGAYIEPWLAGALADGPPVVGVLGHCSAAPLAAQLAAAIRGSRAADPSLVTVDPVLVDSRIARGEYRQAVDSLAAHLRPEELATALAPVAARDTEPATTGHALLPVLTGLEDAYRTTLAAACRTMPVPAAMQRQLADRFAAYLAFLAASSLSAVQPPAAAPLGSVVLSGTQDAEYPADLLVGATTFPVDRRRLLADADVAAFVLKVLGR</sequence>
<dbReference type="Proteomes" id="UP001180973">
    <property type="component" value="Unassembled WGS sequence"/>
</dbReference>
<name>A0ABU2WTA1_9ACTN</name>
<comment type="caution">
    <text evidence="1">The sequence shown here is derived from an EMBL/GenBank/DDBJ whole genome shotgun (WGS) entry which is preliminary data.</text>
</comment>
<accession>A0ABU2WTA1</accession>
<keyword evidence="2" id="KW-1185">Reference proteome</keyword>
<gene>
    <name evidence="1" type="ORF">RM555_09135</name>
</gene>
<proteinExistence type="predicted"/>
<reference evidence="1" key="1">
    <citation type="submission" date="2023-09" db="EMBL/GenBank/DDBJ databases">
        <title>30 novel species of actinomycetes from the DSMZ collection.</title>
        <authorList>
            <person name="Nouioui I."/>
        </authorList>
    </citation>
    <scope>NUCLEOTIDE SEQUENCE</scope>
    <source>
        <strain evidence="1">DSM 115977</strain>
    </source>
</reference>
<dbReference type="EMBL" id="JAVRFL010000008">
    <property type="protein sequence ID" value="MDT0529155.1"/>
    <property type="molecule type" value="Genomic_DNA"/>
</dbReference>
<evidence type="ECO:0000313" key="1">
    <source>
        <dbReference type="EMBL" id="MDT0529155.1"/>
    </source>
</evidence>